<sequence length="247" mass="26909">MITIILLAVTVSSVFSKVEHCYVCHYGSEKEAMALQKLMRGSNPELAEYEDKDCGKPTGVVERCPHICATGTVEDEQGNRVAVASGCFDGDTAFPKEIDGKKAKFHVCVQDFCNDNKKKLRTNKTSKDSKPKKSSDDEDSSDEKVTTPSIIPLTNTTANSVKLSAKNEITVDALTTKSKPVKALDPTTKKRVLKRTTRSARVAKDTYAKPIPPADDCTTTTPKPKSAAAIFSGIKIITLCAFLRVLY</sequence>
<organism evidence="5 7">
    <name type="scientific">Bursaphelenchus xylophilus</name>
    <name type="common">Pinewood nematode worm</name>
    <name type="synonym">Aphelenchoides xylophilus</name>
    <dbReference type="NCBI Taxonomy" id="6326"/>
    <lineage>
        <taxon>Eukaryota</taxon>
        <taxon>Metazoa</taxon>
        <taxon>Ecdysozoa</taxon>
        <taxon>Nematoda</taxon>
        <taxon>Chromadorea</taxon>
        <taxon>Rhabditida</taxon>
        <taxon>Tylenchina</taxon>
        <taxon>Tylenchomorpha</taxon>
        <taxon>Aphelenchoidea</taxon>
        <taxon>Aphelenchoididae</taxon>
        <taxon>Bursaphelenchus</taxon>
    </lineage>
</organism>
<gene>
    <name evidence="3" type="ORF">BXYJ_LOCUS14040</name>
</gene>
<dbReference type="EMBL" id="CAJFDI010000006">
    <property type="protein sequence ID" value="CAD5233949.1"/>
    <property type="molecule type" value="Genomic_DNA"/>
</dbReference>
<accession>A0A1I7SL88</accession>
<evidence type="ECO:0000313" key="3">
    <source>
        <dbReference type="EMBL" id="CAD5233949.1"/>
    </source>
</evidence>
<reference evidence="7" key="1">
    <citation type="submission" date="2016-11" db="UniProtKB">
        <authorList>
            <consortium name="WormBaseParasite"/>
        </authorList>
    </citation>
    <scope>IDENTIFICATION</scope>
</reference>
<dbReference type="Proteomes" id="UP000659654">
    <property type="component" value="Unassembled WGS sequence"/>
</dbReference>
<reference evidence="4" key="2">
    <citation type="submission" date="2020-08" db="EMBL/GenBank/DDBJ databases">
        <authorList>
            <person name="Kikuchi T."/>
        </authorList>
    </citation>
    <scope>NUCLEOTIDE SEQUENCE</scope>
    <source>
        <strain evidence="3">Ka4C1</strain>
    </source>
</reference>
<proteinExistence type="predicted"/>
<keyword evidence="6" id="KW-1185">Reference proteome</keyword>
<keyword evidence="2" id="KW-0732">Signal</keyword>
<dbReference type="Proteomes" id="UP000095284">
    <property type="component" value="Unplaced"/>
</dbReference>
<dbReference type="WBParaSite" id="BXY_1382000.1">
    <property type="protein sequence ID" value="BXY_1382000.1"/>
    <property type="gene ID" value="BXY_1382000"/>
</dbReference>
<evidence type="ECO:0000313" key="7">
    <source>
        <dbReference type="WBParaSite" id="BXY_1382000.1"/>
    </source>
</evidence>
<dbReference type="AlphaFoldDB" id="A0A1I7SL88"/>
<protein>
    <submittedName>
        <fullName evidence="3">(pine wood nematode) hypothetical protein</fullName>
    </submittedName>
</protein>
<evidence type="ECO:0000256" key="1">
    <source>
        <dbReference type="SAM" id="MobiDB-lite"/>
    </source>
</evidence>
<evidence type="ECO:0000256" key="2">
    <source>
        <dbReference type="SAM" id="SignalP"/>
    </source>
</evidence>
<feature type="compositionally biased region" description="Basic and acidic residues" evidence="1">
    <location>
        <begin position="125"/>
        <end position="135"/>
    </location>
</feature>
<feature type="region of interest" description="Disordered" evidence="1">
    <location>
        <begin position="121"/>
        <end position="151"/>
    </location>
</feature>
<evidence type="ECO:0000313" key="4">
    <source>
        <dbReference type="EMBL" id="CAG9129415.1"/>
    </source>
</evidence>
<feature type="signal peptide" evidence="2">
    <location>
        <begin position="1"/>
        <end position="16"/>
    </location>
</feature>
<feature type="chain" id="PRO_5035360102" evidence="2">
    <location>
        <begin position="17"/>
        <end position="247"/>
    </location>
</feature>
<name>A0A1I7SL88_BURXY</name>
<dbReference type="EMBL" id="CAJFCV020000006">
    <property type="protein sequence ID" value="CAG9129415.1"/>
    <property type="molecule type" value="Genomic_DNA"/>
</dbReference>
<evidence type="ECO:0000313" key="5">
    <source>
        <dbReference type="Proteomes" id="UP000095284"/>
    </source>
</evidence>
<dbReference type="Proteomes" id="UP000582659">
    <property type="component" value="Unassembled WGS sequence"/>
</dbReference>
<evidence type="ECO:0000313" key="6">
    <source>
        <dbReference type="Proteomes" id="UP000659654"/>
    </source>
</evidence>